<keyword evidence="1" id="KW-0472">Membrane</keyword>
<evidence type="ECO:0000259" key="2">
    <source>
        <dbReference type="PROSITE" id="PS50097"/>
    </source>
</evidence>
<accession>A0A397VXK6</accession>
<feature type="domain" description="BTB" evidence="2">
    <location>
        <begin position="23"/>
        <end position="94"/>
    </location>
</feature>
<dbReference type="EMBL" id="QKWP01000164">
    <property type="protein sequence ID" value="RIB25719.1"/>
    <property type="molecule type" value="Genomic_DNA"/>
</dbReference>
<dbReference type="OrthoDB" id="6359816at2759"/>
<organism evidence="3 4">
    <name type="scientific">Gigaspora rosea</name>
    <dbReference type="NCBI Taxonomy" id="44941"/>
    <lineage>
        <taxon>Eukaryota</taxon>
        <taxon>Fungi</taxon>
        <taxon>Fungi incertae sedis</taxon>
        <taxon>Mucoromycota</taxon>
        <taxon>Glomeromycotina</taxon>
        <taxon>Glomeromycetes</taxon>
        <taxon>Diversisporales</taxon>
        <taxon>Gigasporaceae</taxon>
        <taxon>Gigaspora</taxon>
    </lineage>
</organism>
<keyword evidence="4" id="KW-1185">Reference proteome</keyword>
<dbReference type="Gene3D" id="1.25.40.420">
    <property type="match status" value="1"/>
</dbReference>
<dbReference type="Pfam" id="PF07707">
    <property type="entry name" value="BACK"/>
    <property type="match status" value="1"/>
</dbReference>
<dbReference type="Pfam" id="PF00651">
    <property type="entry name" value="BTB"/>
    <property type="match status" value="1"/>
</dbReference>
<sequence>MALKFFEQLSQDLTQLLESEYDYNVIIEVGEQPHIQLFKGHSAILYQRSLYFRQNFVNAIKKNNIIEIKLPHISAKIFNIIIKYIYGGIVSLENFEVSAIFDLLGAANELKFTELAGHLQTHLIDDNASWLRLNFSRVYQISFLDESFGPLQQFCNENALITLLKNDDLQMDESEIWDKAIQWGKAKIPNLPTNFKEWTDENFKSLKSTLQHCLPHIRYFQIPASLENFEVSTIFDLLVVPNELKFTELVGHIQTHLIDNNASWLRLKFSRVYQISFLDESFGPLHQFCNNIITNHPSIIFNSDEFTSLHEDALIALLKNDDLQMDEPEIWDKVIQWGKAKTPNLPPNLDEWTDENFKPLKATLQHCLPHIRYLQISGKDILKKIKPYQDILEKKLWDDIVSKFLDPDTPITSPILPPRKKETVQLPPRKASIITPSSLIITLQHAAEISSWIDRRTTTYDTAEIPYEFKLLLRGSKDGFTDEVLHRLRDNIPGTVVVVKLIARMKYLVVIILLSGHFLIVGLNM</sequence>
<keyword evidence="1" id="KW-1133">Transmembrane helix</keyword>
<dbReference type="AlphaFoldDB" id="A0A397VXK6"/>
<dbReference type="SUPFAM" id="SSF54695">
    <property type="entry name" value="POZ domain"/>
    <property type="match status" value="1"/>
</dbReference>
<evidence type="ECO:0000313" key="4">
    <source>
        <dbReference type="Proteomes" id="UP000266673"/>
    </source>
</evidence>
<feature type="transmembrane region" description="Helical" evidence="1">
    <location>
        <begin position="505"/>
        <end position="523"/>
    </location>
</feature>
<dbReference type="InterPro" id="IPR052407">
    <property type="entry name" value="BTB_POZ_domain_cont_9"/>
</dbReference>
<evidence type="ECO:0000256" key="1">
    <source>
        <dbReference type="SAM" id="Phobius"/>
    </source>
</evidence>
<dbReference type="PANTHER" id="PTHR46306:SF1">
    <property type="entry name" value="BTB_POZ DOMAIN-CONTAINING PROTEIN 9"/>
    <property type="match status" value="1"/>
</dbReference>
<keyword evidence="1" id="KW-0812">Transmembrane</keyword>
<dbReference type="PANTHER" id="PTHR46306">
    <property type="entry name" value="BTB/POZ DOMAIN-CONTAINING PROTEIN 9"/>
    <property type="match status" value="1"/>
</dbReference>
<protein>
    <recommendedName>
        <fullName evidence="2">BTB domain-containing protein</fullName>
    </recommendedName>
</protein>
<dbReference type="InterPro" id="IPR000210">
    <property type="entry name" value="BTB/POZ_dom"/>
</dbReference>
<name>A0A397VXK6_9GLOM</name>
<proteinExistence type="predicted"/>
<dbReference type="PROSITE" id="PS50097">
    <property type="entry name" value="BTB"/>
    <property type="match status" value="1"/>
</dbReference>
<comment type="caution">
    <text evidence="3">The sequence shown here is derived from an EMBL/GenBank/DDBJ whole genome shotgun (WGS) entry which is preliminary data.</text>
</comment>
<evidence type="ECO:0000313" key="3">
    <source>
        <dbReference type="EMBL" id="RIB25719.1"/>
    </source>
</evidence>
<dbReference type="InterPro" id="IPR011333">
    <property type="entry name" value="SKP1/BTB/POZ_sf"/>
</dbReference>
<dbReference type="SMART" id="SM00225">
    <property type="entry name" value="BTB"/>
    <property type="match status" value="1"/>
</dbReference>
<dbReference type="InterPro" id="IPR011705">
    <property type="entry name" value="BACK"/>
</dbReference>
<dbReference type="Proteomes" id="UP000266673">
    <property type="component" value="Unassembled WGS sequence"/>
</dbReference>
<dbReference type="GO" id="GO:0005737">
    <property type="term" value="C:cytoplasm"/>
    <property type="evidence" value="ECO:0007669"/>
    <property type="project" value="TreeGrafter"/>
</dbReference>
<dbReference type="Gene3D" id="3.30.710.10">
    <property type="entry name" value="Potassium Channel Kv1.1, Chain A"/>
    <property type="match status" value="1"/>
</dbReference>
<reference evidence="3 4" key="1">
    <citation type="submission" date="2018-06" db="EMBL/GenBank/DDBJ databases">
        <title>Comparative genomics reveals the genomic features of Rhizophagus irregularis, R. cerebriforme, R. diaphanum and Gigaspora rosea, and their symbiotic lifestyle signature.</title>
        <authorList>
            <person name="Morin E."/>
            <person name="San Clemente H."/>
            <person name="Chen E.C.H."/>
            <person name="De La Providencia I."/>
            <person name="Hainaut M."/>
            <person name="Kuo A."/>
            <person name="Kohler A."/>
            <person name="Murat C."/>
            <person name="Tang N."/>
            <person name="Roy S."/>
            <person name="Loubradou J."/>
            <person name="Henrissat B."/>
            <person name="Grigoriev I.V."/>
            <person name="Corradi N."/>
            <person name="Roux C."/>
            <person name="Martin F.M."/>
        </authorList>
    </citation>
    <scope>NUCLEOTIDE SEQUENCE [LARGE SCALE GENOMIC DNA]</scope>
    <source>
        <strain evidence="3 4">DAOM 194757</strain>
    </source>
</reference>
<gene>
    <name evidence="3" type="ORF">C2G38_2138636</name>
</gene>